<organism evidence="2 3">
    <name type="scientific">Candidatus Avitreponema avistercoris</name>
    <dbReference type="NCBI Taxonomy" id="2840705"/>
    <lineage>
        <taxon>Bacteria</taxon>
        <taxon>Pseudomonadati</taxon>
        <taxon>Spirochaetota</taxon>
        <taxon>Spirochaetia</taxon>
        <taxon>Spirochaetales</taxon>
        <taxon>Candidatus Avitreponema</taxon>
    </lineage>
</organism>
<dbReference type="AlphaFoldDB" id="A0A9D9HDJ1"/>
<accession>A0A9D9HDJ1</accession>
<feature type="compositionally biased region" description="Basic and acidic residues" evidence="1">
    <location>
        <begin position="62"/>
        <end position="75"/>
    </location>
</feature>
<reference evidence="2" key="1">
    <citation type="submission" date="2020-10" db="EMBL/GenBank/DDBJ databases">
        <authorList>
            <person name="Gilroy R."/>
        </authorList>
    </citation>
    <scope>NUCLEOTIDE SEQUENCE</scope>
    <source>
        <strain evidence="2">B3-4054</strain>
    </source>
</reference>
<protein>
    <submittedName>
        <fullName evidence="2">Uncharacterized protein</fullName>
    </submittedName>
</protein>
<feature type="non-terminal residue" evidence="2">
    <location>
        <position position="1"/>
    </location>
</feature>
<reference evidence="2" key="2">
    <citation type="journal article" date="2021" name="PeerJ">
        <title>Extensive microbial diversity within the chicken gut microbiome revealed by metagenomics and culture.</title>
        <authorList>
            <person name="Gilroy R."/>
            <person name="Ravi A."/>
            <person name="Getino M."/>
            <person name="Pursley I."/>
            <person name="Horton D.L."/>
            <person name="Alikhan N.F."/>
            <person name="Baker D."/>
            <person name="Gharbi K."/>
            <person name="Hall N."/>
            <person name="Watson M."/>
            <person name="Adriaenssens E.M."/>
            <person name="Foster-Nyarko E."/>
            <person name="Jarju S."/>
            <person name="Secka A."/>
            <person name="Antonio M."/>
            <person name="Oren A."/>
            <person name="Chaudhuri R.R."/>
            <person name="La Ragione R."/>
            <person name="Hildebrand F."/>
            <person name="Pallen M.J."/>
        </authorList>
    </citation>
    <scope>NUCLEOTIDE SEQUENCE</scope>
    <source>
        <strain evidence="2">B3-4054</strain>
    </source>
</reference>
<evidence type="ECO:0000256" key="1">
    <source>
        <dbReference type="SAM" id="MobiDB-lite"/>
    </source>
</evidence>
<evidence type="ECO:0000313" key="2">
    <source>
        <dbReference type="EMBL" id="MBO8450255.1"/>
    </source>
</evidence>
<sequence length="122" mass="13213">EDEPEIPEELSAADPAASGDGNAAAEIPETETEGENPPVQPAAEIKPEAAVQNTEGEISGGEAKDAEAKTETLPSDLKEEIKSVLSYMDQLLENLPEEKIEEFARSKHFEVYKKLFEDLGIS</sequence>
<name>A0A9D9HDJ1_9SPIR</name>
<feature type="region of interest" description="Disordered" evidence="1">
    <location>
        <begin position="1"/>
        <end position="75"/>
    </location>
</feature>
<gene>
    <name evidence="2" type="ORF">IAA96_04030</name>
</gene>
<proteinExistence type="predicted"/>
<comment type="caution">
    <text evidence="2">The sequence shown here is derived from an EMBL/GenBank/DDBJ whole genome shotgun (WGS) entry which is preliminary data.</text>
</comment>
<dbReference type="Proteomes" id="UP000823616">
    <property type="component" value="Unassembled WGS sequence"/>
</dbReference>
<dbReference type="EMBL" id="JADIMS010000064">
    <property type="protein sequence ID" value="MBO8450255.1"/>
    <property type="molecule type" value="Genomic_DNA"/>
</dbReference>
<evidence type="ECO:0000313" key="3">
    <source>
        <dbReference type="Proteomes" id="UP000823616"/>
    </source>
</evidence>